<evidence type="ECO:0000313" key="5">
    <source>
        <dbReference type="Proteomes" id="UP000009234"/>
    </source>
</evidence>
<proteinExistence type="predicted"/>
<dbReference type="InterPro" id="IPR047629">
    <property type="entry name" value="IS1182_transpos"/>
</dbReference>
<keyword evidence="5" id="KW-1185">Reference proteome</keyword>
<reference evidence="5" key="1">
    <citation type="submission" date="2011-05" db="EMBL/GenBank/DDBJ databases">
        <title>Complete sequence of Desulfotomaculum ruminis DSM 2154.</title>
        <authorList>
            <person name="Lucas S."/>
            <person name="Copeland A."/>
            <person name="Lapidus A."/>
            <person name="Cheng J.-F."/>
            <person name="Goodwin L."/>
            <person name="Pitluck S."/>
            <person name="Lu M."/>
            <person name="Detter J.C."/>
            <person name="Han C."/>
            <person name="Tapia R."/>
            <person name="Land M."/>
            <person name="Hauser L."/>
            <person name="Kyrpides N."/>
            <person name="Ivanova N."/>
            <person name="Mikhailova N."/>
            <person name="Pagani I."/>
            <person name="Stams A.J.M."/>
            <person name="Plugge C.M."/>
            <person name="Muyzer G."/>
            <person name="Kuever J."/>
            <person name="Parshina S.N."/>
            <person name="Ivanova A.E."/>
            <person name="Nazina T.N."/>
            <person name="Brambilla E."/>
            <person name="Spring S."/>
            <person name="Klenk H.-P."/>
            <person name="Woyke T."/>
        </authorList>
    </citation>
    <scope>NUCLEOTIDE SEQUENCE [LARGE SCALE GENOMIC DNA]</scope>
    <source>
        <strain evidence="5">ATCC 23193 / DSM 2154 / NCIB 8452 / DL</strain>
    </source>
</reference>
<protein>
    <submittedName>
        <fullName evidence="4">Transposase IS4 family protein</fullName>
    </submittedName>
</protein>
<dbReference type="Proteomes" id="UP000009234">
    <property type="component" value="Chromosome"/>
</dbReference>
<gene>
    <name evidence="4" type="ordered locus">Desru_0956</name>
</gene>
<dbReference type="RefSeq" id="WP_013841003.1">
    <property type="nucleotide sequence ID" value="NC_015589.1"/>
</dbReference>
<evidence type="ECO:0000313" key="4">
    <source>
        <dbReference type="EMBL" id="AEG59232.1"/>
    </source>
</evidence>
<dbReference type="NCBIfam" id="NF033551">
    <property type="entry name" value="transpos_IS1182"/>
    <property type="match status" value="1"/>
</dbReference>
<dbReference type="KEGG" id="dru:Desru_0956"/>
<sequence>MLKREKLERNVMEIVNTDLLVPKDHLLRQIDGSVDFTRIYDLVEELYCPDNGRPSVDPVVLFKMVLIQHLYGIRSLRQTVKDIEMNIAYRWFLGYTLNEPIPHFATISYNFKQRYTPQTVEQIFTWILYEAERAGYLKPEVVFIDATHIKANANLKKKVKKAIPTAARVYEQQLRQEINADRKAHGKKPFDDDDSSGSPKEKILTQSTTDPESGVFHKGEHKQCFAYSAHTVCDRHNFVLEVEVTAGNVHDSVVFDTVYEKVTQRYPQIQVITADAGYKTPWICKRIFDDGRVPSLPYKRPVTKKGNHEWYKYVYDEYYDQILCPEYKPLSYCTTNRYGYREYKSRSYRCEKCPTRERCVGNRSGQKTVTRHVWQDYLERAEDVRHSPLGKETYALRSQTIERVFADAKEKYAMRYTPYRGLDQVSNWVRLKFAAMNLKKLAMWKFKASSSFLSSLHFFLFYIKNPVSFV</sequence>
<dbReference type="PANTHER" id="PTHR33408">
    <property type="entry name" value="TRANSPOSASE"/>
    <property type="match status" value="1"/>
</dbReference>
<accession>F6DKH2</accession>
<dbReference type="eggNOG" id="COG3039">
    <property type="taxonomic scope" value="Bacteria"/>
</dbReference>
<evidence type="ECO:0000259" key="2">
    <source>
        <dbReference type="Pfam" id="PF05598"/>
    </source>
</evidence>
<dbReference type="Pfam" id="PF05598">
    <property type="entry name" value="DUF772"/>
    <property type="match status" value="1"/>
</dbReference>
<evidence type="ECO:0000256" key="1">
    <source>
        <dbReference type="SAM" id="MobiDB-lite"/>
    </source>
</evidence>
<dbReference type="InterPro" id="IPR008490">
    <property type="entry name" value="Transposase_InsH_N"/>
</dbReference>
<name>F6DKH2_DESRL</name>
<organism evidence="4 5">
    <name type="scientific">Desulforamulus ruminis (strain ATCC 23193 / DSM 2154 / NCIMB 8452 / DL)</name>
    <name type="common">Desulfotomaculum ruminis</name>
    <dbReference type="NCBI Taxonomy" id="696281"/>
    <lineage>
        <taxon>Bacteria</taxon>
        <taxon>Bacillati</taxon>
        <taxon>Bacillota</taxon>
        <taxon>Clostridia</taxon>
        <taxon>Eubacteriales</taxon>
        <taxon>Peptococcaceae</taxon>
        <taxon>Desulforamulus</taxon>
    </lineage>
</organism>
<dbReference type="AlphaFoldDB" id="F6DKH2"/>
<feature type="domain" description="Transposase DDE" evidence="3">
    <location>
        <begin position="323"/>
        <end position="442"/>
    </location>
</feature>
<dbReference type="Pfam" id="PF13751">
    <property type="entry name" value="DDE_Tnp_1_6"/>
    <property type="match status" value="1"/>
</dbReference>
<feature type="domain" description="Transposase InsH N-terminal" evidence="2">
    <location>
        <begin position="18"/>
        <end position="112"/>
    </location>
</feature>
<dbReference type="InterPro" id="IPR025668">
    <property type="entry name" value="Tnp_DDE_dom"/>
</dbReference>
<feature type="region of interest" description="Disordered" evidence="1">
    <location>
        <begin position="181"/>
        <end position="215"/>
    </location>
</feature>
<dbReference type="PANTHER" id="PTHR33408:SF2">
    <property type="entry name" value="TRANSPOSASE DDE DOMAIN-CONTAINING PROTEIN"/>
    <property type="match status" value="1"/>
</dbReference>
<evidence type="ECO:0000259" key="3">
    <source>
        <dbReference type="Pfam" id="PF13751"/>
    </source>
</evidence>
<dbReference type="OrthoDB" id="9789070at2"/>
<dbReference type="HOGENOM" id="CLU_021293_2_3_9"/>
<dbReference type="EMBL" id="CP002780">
    <property type="protein sequence ID" value="AEG59232.1"/>
    <property type="molecule type" value="Genomic_DNA"/>
</dbReference>
<reference evidence="4 5" key="2">
    <citation type="journal article" date="2012" name="Stand. Genomic Sci.">
        <title>Complete genome sequence of the sulfate-reducing firmicute Desulfotomaculum ruminis type strain (DL(T)).</title>
        <authorList>
            <person name="Spring S."/>
            <person name="Visser M."/>
            <person name="Lu M."/>
            <person name="Copeland A."/>
            <person name="Lapidus A."/>
            <person name="Lucas S."/>
            <person name="Cheng J.F."/>
            <person name="Han C."/>
            <person name="Tapia R."/>
            <person name="Goodwin L.A."/>
            <person name="Pitluck S."/>
            <person name="Ivanova N."/>
            <person name="Land M."/>
            <person name="Hauser L."/>
            <person name="Larimer F."/>
            <person name="Rohde M."/>
            <person name="Goker M."/>
            <person name="Detter J.C."/>
            <person name="Kyrpides N.C."/>
            <person name="Woyke T."/>
            <person name="Schaap P.J."/>
            <person name="Plugge C.M."/>
            <person name="Muyzer G."/>
            <person name="Kuever J."/>
            <person name="Pereira I.A."/>
            <person name="Parshina S.N."/>
            <person name="Bernier-Latmani R."/>
            <person name="Stams A.J."/>
            <person name="Klenk H.P."/>
        </authorList>
    </citation>
    <scope>NUCLEOTIDE SEQUENCE [LARGE SCALE GENOMIC DNA]</scope>
    <source>
        <strain evidence="5">ATCC 23193 / DSM 2154 / NCIB 8452 / DL</strain>
    </source>
</reference>
<dbReference type="STRING" id="696281.Desru_0956"/>